<keyword evidence="2" id="KW-0614">Plasmid</keyword>
<evidence type="ECO:0000313" key="2">
    <source>
        <dbReference type="EMBL" id="ADB62830.1"/>
    </source>
</evidence>
<dbReference type="AlphaFoldDB" id="D2S0D3"/>
<dbReference type="Proteomes" id="UP000001903">
    <property type="component" value="Plasmid pHTUR01"/>
</dbReference>
<organism evidence="2 3">
    <name type="scientific">Haloterrigena turkmenica (strain ATCC 51198 / DSM 5511 / JCM 9101 / NCIMB 13204 / VKM B-1734 / 4k)</name>
    <name type="common">Halococcus turkmenicus</name>
    <dbReference type="NCBI Taxonomy" id="543526"/>
    <lineage>
        <taxon>Archaea</taxon>
        <taxon>Methanobacteriati</taxon>
        <taxon>Methanobacteriota</taxon>
        <taxon>Stenosarchaea group</taxon>
        <taxon>Halobacteria</taxon>
        <taxon>Halobacteriales</taxon>
        <taxon>Natrialbaceae</taxon>
        <taxon>Haloterrigena</taxon>
    </lineage>
</organism>
<feature type="region of interest" description="Disordered" evidence="1">
    <location>
        <begin position="67"/>
        <end position="108"/>
    </location>
</feature>
<dbReference type="RefSeq" id="WP_012945074.1">
    <property type="nucleotide sequence ID" value="NC_013744.1"/>
</dbReference>
<name>D2S0D3_HALTV</name>
<dbReference type="KEGG" id="htu:Htur_3980"/>
<evidence type="ECO:0000313" key="3">
    <source>
        <dbReference type="Proteomes" id="UP000001903"/>
    </source>
</evidence>
<dbReference type="HOGENOM" id="CLU_2190982_0_0_2"/>
<protein>
    <submittedName>
        <fullName evidence="2">Uncharacterized protein</fullName>
    </submittedName>
</protein>
<evidence type="ECO:0000256" key="1">
    <source>
        <dbReference type="SAM" id="MobiDB-lite"/>
    </source>
</evidence>
<dbReference type="OrthoDB" id="214394at2157"/>
<reference evidence="2 3" key="1">
    <citation type="journal article" date="2010" name="Stand. Genomic Sci.">
        <title>Complete genome sequence of Haloterrigena turkmenica type strain (4k).</title>
        <authorList>
            <person name="Saunders E."/>
            <person name="Tindall B.J."/>
            <person name="Fahnrich R."/>
            <person name="Lapidus A."/>
            <person name="Copeland A."/>
            <person name="Del Rio T.G."/>
            <person name="Lucas S."/>
            <person name="Chen F."/>
            <person name="Tice H."/>
            <person name="Cheng J.F."/>
            <person name="Han C."/>
            <person name="Detter J.C."/>
            <person name="Bruce D."/>
            <person name="Goodwin L."/>
            <person name="Chain P."/>
            <person name="Pitluck S."/>
            <person name="Pati A."/>
            <person name="Ivanova N."/>
            <person name="Mavromatis K."/>
            <person name="Chen A."/>
            <person name="Palaniappan K."/>
            <person name="Land M."/>
            <person name="Hauser L."/>
            <person name="Chang Y.J."/>
            <person name="Jeffries C.D."/>
            <person name="Brettin T."/>
            <person name="Rohde M."/>
            <person name="Goker M."/>
            <person name="Bristow J."/>
            <person name="Eisen J.A."/>
            <person name="Markowitz V."/>
            <person name="Hugenholtz P."/>
            <person name="Klenk H.P."/>
            <person name="Kyrpides N.C."/>
        </authorList>
    </citation>
    <scope>NUCLEOTIDE SEQUENCE [LARGE SCALE GENOMIC DNA]</scope>
    <source>
        <strain evidence="3">ATCC 51198 / DSM 5511 / JCM 9101 / NCIMB 13204 / VKM B-1734 / 4k</strain>
    </source>
</reference>
<keyword evidence="3" id="KW-1185">Reference proteome</keyword>
<proteinExistence type="predicted"/>
<feature type="compositionally biased region" description="Basic and acidic residues" evidence="1">
    <location>
        <begin position="94"/>
        <end position="108"/>
    </location>
</feature>
<dbReference type="EMBL" id="CP001861">
    <property type="protein sequence ID" value="ADB62830.1"/>
    <property type="molecule type" value="Genomic_DNA"/>
</dbReference>
<sequence length="108" mass="12258">MVSAVSHYPATESDIENTDDWVPIKKPFIPEWELNETASIDPSEWDIIIIPNDPVDETDLEIYEGEPRPLTSLIGQESTDGKEEQDVQTEQDDRDGIDLSDLRLSKDD</sequence>
<gene>
    <name evidence="2" type="ordered locus">Htur_3980</name>
</gene>
<dbReference type="GeneID" id="8744608"/>
<accession>D2S0D3</accession>
<geneLocation type="plasmid" evidence="2 3">
    <name>pHTUR01</name>
</geneLocation>